<feature type="transmembrane region" description="Helical" evidence="1">
    <location>
        <begin position="273"/>
        <end position="297"/>
    </location>
</feature>
<keyword evidence="3" id="KW-1185">Reference proteome</keyword>
<name>A0A3D9YQA1_9HYPH</name>
<sequence length="353" mass="37157">MAKKQAQTSDNRGAVAFGSGLAATLLLLAAFQGSVPALMLAYLSPLPLMIATIGFGHITGLGAVLAAFITLVALLVAASPQDLSPAAFLNAAFNGGVFVLCEGLPSWWLARLASLSPSVPILPFAAFAPAKSDKDGSRLSLVIVTTAIFAFLIVAGVLATLVLEHENFAALIDKIATNITPVMKQEAGADLLRRNEIDAIARFMAKALPAVAAGVIFVVFLIDLWLAGRIVQISQRLQVPWPNIAREFRVPRLLALVFFAAVGLIFLGGPAGLLASLAASVLGAAFALQGLAVIHVVTQGLRLRNNLLFVVYLVMVPLLPWSLAPFTLLGLIEAGFSLRDRKEAAAVPRNELN</sequence>
<feature type="transmembrane region" description="Helical" evidence="1">
    <location>
        <begin position="139"/>
        <end position="163"/>
    </location>
</feature>
<organism evidence="2 3">
    <name type="scientific">Methylovirgula ligni</name>
    <dbReference type="NCBI Taxonomy" id="569860"/>
    <lineage>
        <taxon>Bacteria</taxon>
        <taxon>Pseudomonadati</taxon>
        <taxon>Pseudomonadota</taxon>
        <taxon>Alphaproteobacteria</taxon>
        <taxon>Hyphomicrobiales</taxon>
        <taxon>Beijerinckiaceae</taxon>
        <taxon>Methylovirgula</taxon>
    </lineage>
</organism>
<keyword evidence="1" id="KW-0812">Transmembrane</keyword>
<dbReference type="Proteomes" id="UP000256900">
    <property type="component" value="Unassembled WGS sequence"/>
</dbReference>
<evidence type="ECO:0000313" key="3">
    <source>
        <dbReference type="Proteomes" id="UP000256900"/>
    </source>
</evidence>
<feature type="transmembrane region" description="Helical" evidence="1">
    <location>
        <begin position="309"/>
        <end position="332"/>
    </location>
</feature>
<dbReference type="AlphaFoldDB" id="A0A3D9YQA1"/>
<feature type="transmembrane region" description="Helical" evidence="1">
    <location>
        <begin position="207"/>
        <end position="228"/>
    </location>
</feature>
<evidence type="ECO:0000313" key="2">
    <source>
        <dbReference type="EMBL" id="REF84208.1"/>
    </source>
</evidence>
<dbReference type="RefSeq" id="WP_115837556.1">
    <property type="nucleotide sequence ID" value="NZ_CP025086.1"/>
</dbReference>
<dbReference type="Pfam" id="PF09991">
    <property type="entry name" value="DUF2232"/>
    <property type="match status" value="1"/>
</dbReference>
<keyword evidence="1" id="KW-1133">Transmembrane helix</keyword>
<accession>A0A3D9YQA1</accession>
<protein>
    <submittedName>
        <fullName evidence="2">Putative membrane protein DUF2232</fullName>
    </submittedName>
</protein>
<reference evidence="2 3" key="1">
    <citation type="submission" date="2018-08" db="EMBL/GenBank/DDBJ databases">
        <title>Genomic Encyclopedia of Type Strains, Phase IV (KMG-IV): sequencing the most valuable type-strain genomes for metagenomic binning, comparative biology and taxonomic classification.</title>
        <authorList>
            <person name="Goeker M."/>
        </authorList>
    </citation>
    <scope>NUCLEOTIDE SEQUENCE [LARGE SCALE GENOMIC DNA]</scope>
    <source>
        <strain evidence="2 3">BW863</strain>
    </source>
</reference>
<feature type="transmembrane region" description="Helical" evidence="1">
    <location>
        <begin position="249"/>
        <end position="267"/>
    </location>
</feature>
<gene>
    <name evidence="2" type="ORF">DES32_3055</name>
</gene>
<feature type="transmembrane region" description="Helical" evidence="1">
    <location>
        <begin position="49"/>
        <end position="76"/>
    </location>
</feature>
<comment type="caution">
    <text evidence="2">The sequence shown here is derived from an EMBL/GenBank/DDBJ whole genome shotgun (WGS) entry which is preliminary data.</text>
</comment>
<dbReference type="OrthoDB" id="7335270at2"/>
<dbReference type="InterPro" id="IPR018710">
    <property type="entry name" value="DUF2232"/>
</dbReference>
<feature type="transmembrane region" description="Helical" evidence="1">
    <location>
        <begin position="21"/>
        <end position="43"/>
    </location>
</feature>
<keyword evidence="1" id="KW-0472">Membrane</keyword>
<dbReference type="EMBL" id="QUMO01000005">
    <property type="protein sequence ID" value="REF84208.1"/>
    <property type="molecule type" value="Genomic_DNA"/>
</dbReference>
<evidence type="ECO:0000256" key="1">
    <source>
        <dbReference type="SAM" id="Phobius"/>
    </source>
</evidence>
<proteinExistence type="predicted"/>